<keyword evidence="2" id="KW-1185">Reference proteome</keyword>
<organism evidence="1 2">
    <name type="scientific">Roseococcus pinisoli</name>
    <dbReference type="NCBI Taxonomy" id="2835040"/>
    <lineage>
        <taxon>Bacteria</taxon>
        <taxon>Pseudomonadati</taxon>
        <taxon>Pseudomonadota</taxon>
        <taxon>Alphaproteobacteria</taxon>
        <taxon>Acetobacterales</taxon>
        <taxon>Roseomonadaceae</taxon>
        <taxon>Roseococcus</taxon>
    </lineage>
</organism>
<comment type="caution">
    <text evidence="1">The sequence shown here is derived from an EMBL/GenBank/DDBJ whole genome shotgun (WGS) entry which is preliminary data.</text>
</comment>
<accession>A0ABS5QGD0</accession>
<reference evidence="1 2" key="1">
    <citation type="submission" date="2021-05" db="EMBL/GenBank/DDBJ databases">
        <title>Roseococcus sp. XZZS9, whole genome shotgun sequencing project.</title>
        <authorList>
            <person name="Zhao G."/>
            <person name="Shen L."/>
        </authorList>
    </citation>
    <scope>NUCLEOTIDE SEQUENCE [LARGE SCALE GENOMIC DNA]</scope>
    <source>
        <strain evidence="1 2">XZZS9</strain>
    </source>
</reference>
<evidence type="ECO:0000313" key="1">
    <source>
        <dbReference type="EMBL" id="MBS7811987.1"/>
    </source>
</evidence>
<gene>
    <name evidence="1" type="ORF">KHU32_13635</name>
</gene>
<dbReference type="Proteomes" id="UP000766336">
    <property type="component" value="Unassembled WGS sequence"/>
</dbReference>
<dbReference type="EMBL" id="JAHCDA010000002">
    <property type="protein sequence ID" value="MBS7811987.1"/>
    <property type="molecule type" value="Genomic_DNA"/>
</dbReference>
<protein>
    <submittedName>
        <fullName evidence="1">Uncharacterized protein</fullName>
    </submittedName>
</protein>
<sequence length="271" mass="29385">MSDLPSPPAAEALLRALRRPLRPLVRLLIRAGVTFPVCAEMLRCLYVETAAKDLSPDGRPPTDSRLTLLTGVHRKEIRRLREAAEPGDDAPPAVVTLNSQLIARWLGLPETTDEGGDPLPLSRAGFDALVAGVTTDLRPRTVLDNWIAQGIATIDHDERIRLNVAAFVPREGGEARLFYLSRNLHDHVAAAAANVSAAGAPPFLERSLHYDRLSPEAAAKLEAAGRAAAQQLLVDLNRLALSLVEDEEKVPGAPTRRVNLGIYLYGEDEQA</sequence>
<dbReference type="Pfam" id="PF20112">
    <property type="entry name" value="DUF6502"/>
    <property type="match status" value="1"/>
</dbReference>
<proteinExistence type="predicted"/>
<name>A0ABS5QGD0_9PROT</name>
<dbReference type="RefSeq" id="WP_213670625.1">
    <property type="nucleotide sequence ID" value="NZ_JAHCDA010000002.1"/>
</dbReference>
<evidence type="ECO:0000313" key="2">
    <source>
        <dbReference type="Proteomes" id="UP000766336"/>
    </source>
</evidence>
<dbReference type="InterPro" id="IPR045445">
    <property type="entry name" value="DUF6502"/>
</dbReference>